<reference evidence="13" key="4">
    <citation type="submission" date="2019-03" db="UniProtKB">
        <authorList>
            <consortium name="EnsemblPlants"/>
        </authorList>
    </citation>
    <scope>IDENTIFICATION</scope>
</reference>
<reference evidence="13" key="5">
    <citation type="journal article" date="2021" name="G3 (Bethesda)">
        <title>Aegilops tauschii genome assembly Aet v5.0 features greater sequence contiguity and improved annotation.</title>
        <authorList>
            <person name="Wang L."/>
            <person name="Zhu T."/>
            <person name="Rodriguez J.C."/>
            <person name="Deal K.R."/>
            <person name="Dubcovsky J."/>
            <person name="McGuire P.E."/>
            <person name="Lux T."/>
            <person name="Spannagl M."/>
            <person name="Mayer K.F.X."/>
            <person name="Baldrich P."/>
            <person name="Meyers B.C."/>
            <person name="Huo N."/>
            <person name="Gu Y.Q."/>
            <person name="Zhou H."/>
            <person name="Devos K.M."/>
            <person name="Bennetzen J.L."/>
            <person name="Unver T."/>
            <person name="Budak H."/>
            <person name="Gulick P.J."/>
            <person name="Galiba G."/>
            <person name="Kalapos B."/>
            <person name="Nelson D.R."/>
            <person name="Li P."/>
            <person name="You F.M."/>
            <person name="Luo M.C."/>
            <person name="Dvorak J."/>
        </authorList>
    </citation>
    <scope>NUCLEOTIDE SEQUENCE [LARGE SCALE GENOMIC DNA]</scope>
    <source>
        <strain evidence="13">cv. AL8/78</strain>
    </source>
</reference>
<dbReference type="InterPro" id="IPR017441">
    <property type="entry name" value="Protein_kinase_ATP_BS"/>
</dbReference>
<evidence type="ECO:0000256" key="7">
    <source>
        <dbReference type="ARBA" id="ARBA00022840"/>
    </source>
</evidence>
<dbReference type="SUPFAM" id="SSF56112">
    <property type="entry name" value="Protein kinase-like (PK-like)"/>
    <property type="match status" value="1"/>
</dbReference>
<keyword evidence="3" id="KW-0723">Serine/threonine-protein kinase</keyword>
<evidence type="ECO:0000256" key="3">
    <source>
        <dbReference type="ARBA" id="ARBA00022527"/>
    </source>
</evidence>
<dbReference type="Gramene" id="AET7Gv20925700.15">
    <property type="protein sequence ID" value="AET7Gv20925700.15"/>
    <property type="gene ID" value="AET7Gv20925700"/>
</dbReference>
<dbReference type="PROSITE" id="PS00107">
    <property type="entry name" value="PROTEIN_KINASE_ATP"/>
    <property type="match status" value="1"/>
</dbReference>
<evidence type="ECO:0000256" key="2">
    <source>
        <dbReference type="ARBA" id="ARBA00012513"/>
    </source>
</evidence>
<keyword evidence="8" id="KW-0464">Manganese</keyword>
<evidence type="ECO:0000313" key="14">
    <source>
        <dbReference type="Proteomes" id="UP000015105"/>
    </source>
</evidence>
<dbReference type="GO" id="GO:0007165">
    <property type="term" value="P:signal transduction"/>
    <property type="evidence" value="ECO:0007669"/>
    <property type="project" value="TreeGrafter"/>
</dbReference>
<dbReference type="Gene3D" id="3.30.200.20">
    <property type="entry name" value="Phosphorylase Kinase, domain 1"/>
    <property type="match status" value="1"/>
</dbReference>
<dbReference type="Pfam" id="PF00069">
    <property type="entry name" value="Pkinase"/>
    <property type="match status" value="1"/>
</dbReference>
<keyword evidence="5 11" id="KW-0547">Nucleotide-binding</keyword>
<dbReference type="FunFam" id="3.30.200.20:FF:000096">
    <property type="entry name" value="Non-specific serine/threonine protein kinase"/>
    <property type="match status" value="1"/>
</dbReference>
<accession>A0A453SEG5</accession>
<sequence>AEGGRVRQRGARPGALRGSKQMAGAARKKLVGRYEVGRTIGQGSFAKVKFAVDADTGAPVAMKVLDKATILNNRMLQQIKKEISIMKIVRHPNIIRLNEVLAGQTKIYIIMELITGGELFDKIVRNLWSTC</sequence>
<evidence type="ECO:0000256" key="11">
    <source>
        <dbReference type="PROSITE-ProRule" id="PRU10141"/>
    </source>
</evidence>
<dbReference type="GO" id="GO:0004674">
    <property type="term" value="F:protein serine/threonine kinase activity"/>
    <property type="evidence" value="ECO:0007669"/>
    <property type="project" value="UniProtKB-KW"/>
</dbReference>
<dbReference type="Proteomes" id="UP000015105">
    <property type="component" value="Chromosome 7D"/>
</dbReference>
<dbReference type="PROSITE" id="PS50011">
    <property type="entry name" value="PROTEIN_KINASE_DOM"/>
    <property type="match status" value="1"/>
</dbReference>
<keyword evidence="6" id="KW-0418">Kinase</keyword>
<evidence type="ECO:0000256" key="6">
    <source>
        <dbReference type="ARBA" id="ARBA00022777"/>
    </source>
</evidence>
<reference evidence="13" key="3">
    <citation type="journal article" date="2017" name="Nature">
        <title>Genome sequence of the progenitor of the wheat D genome Aegilops tauschii.</title>
        <authorList>
            <person name="Luo M.C."/>
            <person name="Gu Y.Q."/>
            <person name="Puiu D."/>
            <person name="Wang H."/>
            <person name="Twardziok S.O."/>
            <person name="Deal K.R."/>
            <person name="Huo N."/>
            <person name="Zhu T."/>
            <person name="Wang L."/>
            <person name="Wang Y."/>
            <person name="McGuire P.E."/>
            <person name="Liu S."/>
            <person name="Long H."/>
            <person name="Ramasamy R.K."/>
            <person name="Rodriguez J.C."/>
            <person name="Van S.L."/>
            <person name="Yuan L."/>
            <person name="Wang Z."/>
            <person name="Xia Z."/>
            <person name="Xiao L."/>
            <person name="Anderson O.D."/>
            <person name="Ouyang S."/>
            <person name="Liang Y."/>
            <person name="Zimin A.V."/>
            <person name="Pertea G."/>
            <person name="Qi P."/>
            <person name="Bennetzen J.L."/>
            <person name="Dai X."/>
            <person name="Dawson M.W."/>
            <person name="Muller H.G."/>
            <person name="Kugler K."/>
            <person name="Rivarola-Duarte L."/>
            <person name="Spannagl M."/>
            <person name="Mayer K.F.X."/>
            <person name="Lu F.H."/>
            <person name="Bevan M.W."/>
            <person name="Leroy P."/>
            <person name="Li P."/>
            <person name="You F.M."/>
            <person name="Sun Q."/>
            <person name="Liu Z."/>
            <person name="Lyons E."/>
            <person name="Wicker T."/>
            <person name="Salzberg S.L."/>
            <person name="Devos K.M."/>
            <person name="Dvorak J."/>
        </authorList>
    </citation>
    <scope>NUCLEOTIDE SEQUENCE [LARGE SCALE GENOMIC DNA]</scope>
    <source>
        <strain evidence="13">cv. AL8/78</strain>
    </source>
</reference>
<feature type="binding site" evidence="11">
    <location>
        <position position="63"/>
    </location>
    <ligand>
        <name>ATP</name>
        <dbReference type="ChEBI" id="CHEBI:30616"/>
    </ligand>
</feature>
<dbReference type="EC" id="2.7.11.1" evidence="2"/>
<dbReference type="InterPro" id="IPR000719">
    <property type="entry name" value="Prot_kinase_dom"/>
</dbReference>
<evidence type="ECO:0000313" key="13">
    <source>
        <dbReference type="EnsemblPlants" id="AET7Gv20925700.15"/>
    </source>
</evidence>
<dbReference type="PANTHER" id="PTHR43895:SF32">
    <property type="entry name" value="SERINE_THREONINE-PROTEIN KINASE CHK1"/>
    <property type="match status" value="1"/>
</dbReference>
<keyword evidence="4" id="KW-0808">Transferase</keyword>
<keyword evidence="7 11" id="KW-0067">ATP-binding</keyword>
<keyword evidence="14" id="KW-1185">Reference proteome</keyword>
<dbReference type="PANTHER" id="PTHR43895">
    <property type="entry name" value="CALCIUM/CALMODULIN-DEPENDENT PROTEIN KINASE KINASE-RELATED"/>
    <property type="match status" value="1"/>
</dbReference>
<comment type="catalytic activity">
    <reaction evidence="10">
        <text>L-seryl-[protein] + ATP = O-phospho-L-seryl-[protein] + ADP + H(+)</text>
        <dbReference type="Rhea" id="RHEA:17989"/>
        <dbReference type="Rhea" id="RHEA-COMP:9863"/>
        <dbReference type="Rhea" id="RHEA-COMP:11604"/>
        <dbReference type="ChEBI" id="CHEBI:15378"/>
        <dbReference type="ChEBI" id="CHEBI:29999"/>
        <dbReference type="ChEBI" id="CHEBI:30616"/>
        <dbReference type="ChEBI" id="CHEBI:83421"/>
        <dbReference type="ChEBI" id="CHEBI:456216"/>
        <dbReference type="EC" id="2.7.11.1"/>
    </reaction>
</comment>
<evidence type="ECO:0000256" key="10">
    <source>
        <dbReference type="ARBA" id="ARBA00048679"/>
    </source>
</evidence>
<evidence type="ECO:0000256" key="8">
    <source>
        <dbReference type="ARBA" id="ARBA00023211"/>
    </source>
</evidence>
<evidence type="ECO:0000256" key="5">
    <source>
        <dbReference type="ARBA" id="ARBA00022741"/>
    </source>
</evidence>
<name>A0A453SEG5_AEGTS</name>
<dbReference type="SMART" id="SM00220">
    <property type="entry name" value="S_TKc"/>
    <property type="match status" value="1"/>
</dbReference>
<evidence type="ECO:0000256" key="4">
    <source>
        <dbReference type="ARBA" id="ARBA00022679"/>
    </source>
</evidence>
<evidence type="ECO:0000256" key="1">
    <source>
        <dbReference type="ARBA" id="ARBA00006234"/>
    </source>
</evidence>
<proteinExistence type="inferred from homology"/>
<dbReference type="GO" id="GO:0005524">
    <property type="term" value="F:ATP binding"/>
    <property type="evidence" value="ECO:0007669"/>
    <property type="project" value="UniProtKB-UniRule"/>
</dbReference>
<reference evidence="14" key="2">
    <citation type="journal article" date="2017" name="Nat. Plants">
        <title>The Aegilops tauschii genome reveals multiple impacts of transposons.</title>
        <authorList>
            <person name="Zhao G."/>
            <person name="Zou C."/>
            <person name="Li K."/>
            <person name="Wang K."/>
            <person name="Li T."/>
            <person name="Gao L."/>
            <person name="Zhang X."/>
            <person name="Wang H."/>
            <person name="Yang Z."/>
            <person name="Liu X."/>
            <person name="Jiang W."/>
            <person name="Mao L."/>
            <person name="Kong X."/>
            <person name="Jiao Y."/>
            <person name="Jia J."/>
        </authorList>
    </citation>
    <scope>NUCLEOTIDE SEQUENCE [LARGE SCALE GENOMIC DNA]</scope>
    <source>
        <strain evidence="14">cv. AL8/78</strain>
    </source>
</reference>
<organism evidence="13 14">
    <name type="scientific">Aegilops tauschii subsp. strangulata</name>
    <name type="common">Goatgrass</name>
    <dbReference type="NCBI Taxonomy" id="200361"/>
    <lineage>
        <taxon>Eukaryota</taxon>
        <taxon>Viridiplantae</taxon>
        <taxon>Streptophyta</taxon>
        <taxon>Embryophyta</taxon>
        <taxon>Tracheophyta</taxon>
        <taxon>Spermatophyta</taxon>
        <taxon>Magnoliopsida</taxon>
        <taxon>Liliopsida</taxon>
        <taxon>Poales</taxon>
        <taxon>Poaceae</taxon>
        <taxon>BOP clade</taxon>
        <taxon>Pooideae</taxon>
        <taxon>Triticodae</taxon>
        <taxon>Triticeae</taxon>
        <taxon>Triticinae</taxon>
        <taxon>Aegilops</taxon>
    </lineage>
</organism>
<dbReference type="EnsemblPlants" id="AET7Gv20925700.15">
    <property type="protein sequence ID" value="AET7Gv20925700.15"/>
    <property type="gene ID" value="AET7Gv20925700"/>
</dbReference>
<comment type="catalytic activity">
    <reaction evidence="9">
        <text>L-threonyl-[protein] + ATP = O-phospho-L-threonyl-[protein] + ADP + H(+)</text>
        <dbReference type="Rhea" id="RHEA:46608"/>
        <dbReference type="Rhea" id="RHEA-COMP:11060"/>
        <dbReference type="Rhea" id="RHEA-COMP:11605"/>
        <dbReference type="ChEBI" id="CHEBI:15378"/>
        <dbReference type="ChEBI" id="CHEBI:30013"/>
        <dbReference type="ChEBI" id="CHEBI:30616"/>
        <dbReference type="ChEBI" id="CHEBI:61977"/>
        <dbReference type="ChEBI" id="CHEBI:456216"/>
        <dbReference type="EC" id="2.7.11.1"/>
    </reaction>
</comment>
<dbReference type="AlphaFoldDB" id="A0A453SEG5"/>
<reference evidence="14" key="1">
    <citation type="journal article" date="2014" name="Science">
        <title>Ancient hybridizations among the ancestral genomes of bread wheat.</title>
        <authorList>
            <consortium name="International Wheat Genome Sequencing Consortium,"/>
            <person name="Marcussen T."/>
            <person name="Sandve S.R."/>
            <person name="Heier L."/>
            <person name="Spannagl M."/>
            <person name="Pfeifer M."/>
            <person name="Jakobsen K.S."/>
            <person name="Wulff B.B."/>
            <person name="Steuernagel B."/>
            <person name="Mayer K.F."/>
            <person name="Olsen O.A."/>
        </authorList>
    </citation>
    <scope>NUCLEOTIDE SEQUENCE [LARGE SCALE GENOMIC DNA]</scope>
    <source>
        <strain evidence="14">cv. AL8/78</strain>
    </source>
</reference>
<dbReference type="InterPro" id="IPR011009">
    <property type="entry name" value="Kinase-like_dom_sf"/>
</dbReference>
<feature type="domain" description="Protein kinase" evidence="12">
    <location>
        <begin position="34"/>
        <end position="131"/>
    </location>
</feature>
<evidence type="ECO:0000256" key="9">
    <source>
        <dbReference type="ARBA" id="ARBA00047899"/>
    </source>
</evidence>
<protein>
    <recommendedName>
        <fullName evidence="2">non-specific serine/threonine protein kinase</fullName>
        <ecNumber evidence="2">2.7.11.1</ecNumber>
    </recommendedName>
</protein>
<evidence type="ECO:0000259" key="12">
    <source>
        <dbReference type="PROSITE" id="PS50011"/>
    </source>
</evidence>
<comment type="similarity">
    <text evidence="1">Belongs to the protein kinase superfamily. CAMK Ser/Thr protein kinase family. SNF1 subfamily.</text>
</comment>